<dbReference type="eggNOG" id="COG0637">
    <property type="taxonomic scope" value="Bacteria"/>
</dbReference>
<dbReference type="InterPro" id="IPR036412">
    <property type="entry name" value="HAD-like_sf"/>
</dbReference>
<reference evidence="1 2" key="1">
    <citation type="submission" date="2012-02" db="EMBL/GenBank/DDBJ databases">
        <title>Whole genome shotgun sequence of Mobilicoccus pelagius NBRC 104925.</title>
        <authorList>
            <person name="Yoshida Y."/>
            <person name="Hosoyama A."/>
            <person name="Tsuchikane K."/>
            <person name="Katsumata H."/>
            <person name="Yamazaki S."/>
            <person name="Fujita N."/>
        </authorList>
    </citation>
    <scope>NUCLEOTIDE SEQUENCE [LARGE SCALE GENOMIC DNA]</scope>
    <source>
        <strain evidence="1 2">NBRC 104925</strain>
    </source>
</reference>
<dbReference type="PANTHER" id="PTHR43481">
    <property type="entry name" value="FRUCTOSE-1-PHOSPHATE PHOSPHATASE"/>
    <property type="match status" value="1"/>
</dbReference>
<organism evidence="1 2">
    <name type="scientific">Mobilicoccus pelagius NBRC 104925</name>
    <dbReference type="NCBI Taxonomy" id="1089455"/>
    <lineage>
        <taxon>Bacteria</taxon>
        <taxon>Bacillati</taxon>
        <taxon>Actinomycetota</taxon>
        <taxon>Actinomycetes</taxon>
        <taxon>Micrococcales</taxon>
        <taxon>Dermatophilaceae</taxon>
        <taxon>Mobilicoccus</taxon>
    </lineage>
</organism>
<dbReference type="SUPFAM" id="SSF56784">
    <property type="entry name" value="HAD-like"/>
    <property type="match status" value="1"/>
</dbReference>
<dbReference type="AlphaFoldDB" id="H5UTA6"/>
<dbReference type="Gene3D" id="3.40.50.1000">
    <property type="entry name" value="HAD superfamily/HAD-like"/>
    <property type="match status" value="1"/>
</dbReference>
<sequence length="214" mass="22621">MAAPNPSPLLTGVRALLLDMDGTLVDSHLSVERAWRHWAEKYDVDPEVVVAACHGATGDRTMRRFRPDLDDATVAAENAAHLERETHDVSDVVASTGAVELLDTCTRLGLPWAVVTNANTPLARARLGAAGIAPTHLVSVDDVEVGKPDPASYRLGAQRLDVPIEDCLAVEDSGTGLEAARAAGARVAMLGRDDGGLRIEDLGELARLLEAAHA</sequence>
<comment type="caution">
    <text evidence="1">The sequence shown here is derived from an EMBL/GenBank/DDBJ whole genome shotgun (WGS) entry which is preliminary data.</text>
</comment>
<dbReference type="InterPro" id="IPR006439">
    <property type="entry name" value="HAD-SF_hydro_IA"/>
</dbReference>
<dbReference type="Pfam" id="PF00702">
    <property type="entry name" value="Hydrolase"/>
    <property type="match status" value="1"/>
</dbReference>
<dbReference type="SFLD" id="SFLDS00003">
    <property type="entry name" value="Haloacid_Dehalogenase"/>
    <property type="match status" value="1"/>
</dbReference>
<dbReference type="SFLD" id="SFLDG01129">
    <property type="entry name" value="C1.5:_HAD__Beta-PGM__Phosphata"/>
    <property type="match status" value="1"/>
</dbReference>
<dbReference type="InterPro" id="IPR023214">
    <property type="entry name" value="HAD_sf"/>
</dbReference>
<dbReference type="PRINTS" id="PR00413">
    <property type="entry name" value="HADHALOGNASE"/>
</dbReference>
<dbReference type="InterPro" id="IPR051806">
    <property type="entry name" value="HAD-like_SPP"/>
</dbReference>
<dbReference type="GO" id="GO:0050308">
    <property type="term" value="F:sugar-phosphatase activity"/>
    <property type="evidence" value="ECO:0007669"/>
    <property type="project" value="TreeGrafter"/>
</dbReference>
<dbReference type="EMBL" id="BAFE01000068">
    <property type="protein sequence ID" value="GAB48964.1"/>
    <property type="molecule type" value="Genomic_DNA"/>
</dbReference>
<accession>H5UTA6</accession>
<dbReference type="InterPro" id="IPR023198">
    <property type="entry name" value="PGP-like_dom2"/>
</dbReference>
<gene>
    <name evidence="1" type="ORF">MOPEL_091_00090</name>
</gene>
<dbReference type="NCBIfam" id="TIGR01509">
    <property type="entry name" value="HAD-SF-IA-v3"/>
    <property type="match status" value="1"/>
</dbReference>
<dbReference type="Gene3D" id="1.10.150.240">
    <property type="entry name" value="Putative phosphatase, domain 2"/>
    <property type="match status" value="1"/>
</dbReference>
<keyword evidence="2" id="KW-1185">Reference proteome</keyword>
<protein>
    <submittedName>
        <fullName evidence="1">Putative phosphatase</fullName>
    </submittedName>
</protein>
<dbReference type="RefSeq" id="WP_009482862.1">
    <property type="nucleotide sequence ID" value="NZ_BAFE01000068.1"/>
</dbReference>
<dbReference type="STRING" id="1089455.MOPEL_091_00090"/>
<dbReference type="OrthoDB" id="9800058at2"/>
<evidence type="ECO:0000313" key="2">
    <source>
        <dbReference type="Proteomes" id="UP000004367"/>
    </source>
</evidence>
<evidence type="ECO:0000313" key="1">
    <source>
        <dbReference type="EMBL" id="GAB48964.1"/>
    </source>
</evidence>
<dbReference type="PANTHER" id="PTHR43481:SF4">
    <property type="entry name" value="GLYCEROL-1-PHOSPHATE PHOSPHOHYDROLASE 1-RELATED"/>
    <property type="match status" value="1"/>
</dbReference>
<dbReference type="Proteomes" id="UP000004367">
    <property type="component" value="Unassembled WGS sequence"/>
</dbReference>
<proteinExistence type="predicted"/>
<name>H5UTA6_9MICO</name>